<reference evidence="1" key="1">
    <citation type="submission" date="2021-04" db="EMBL/GenBank/DDBJ databases">
        <authorList>
            <person name="Pira H."/>
            <person name="Risdian C."/>
            <person name="Wink J."/>
        </authorList>
    </citation>
    <scope>NUCLEOTIDE SEQUENCE</scope>
    <source>
        <strain evidence="1">WHY3</strain>
    </source>
</reference>
<gene>
    <name evidence="1" type="ORF">KCG49_09110</name>
</gene>
<protein>
    <submittedName>
        <fullName evidence="1">Uncharacterized protein</fullName>
    </submittedName>
</protein>
<dbReference type="RefSeq" id="WP_218546013.1">
    <property type="nucleotide sequence ID" value="NZ_JAGSPD010000006.1"/>
</dbReference>
<proteinExistence type="predicted"/>
<dbReference type="AlphaFoldDB" id="A0A9X1FB19"/>
<accession>A0A9X1FB19</accession>
<organism evidence="1 2">
    <name type="scientific">Winogradskyella luteola</name>
    <dbReference type="NCBI Taxonomy" id="2828330"/>
    <lineage>
        <taxon>Bacteria</taxon>
        <taxon>Pseudomonadati</taxon>
        <taxon>Bacteroidota</taxon>
        <taxon>Flavobacteriia</taxon>
        <taxon>Flavobacteriales</taxon>
        <taxon>Flavobacteriaceae</taxon>
        <taxon>Winogradskyella</taxon>
    </lineage>
</organism>
<evidence type="ECO:0000313" key="2">
    <source>
        <dbReference type="Proteomes" id="UP001138894"/>
    </source>
</evidence>
<evidence type="ECO:0000313" key="1">
    <source>
        <dbReference type="EMBL" id="MBV7269345.1"/>
    </source>
</evidence>
<name>A0A9X1FB19_9FLAO</name>
<dbReference type="Proteomes" id="UP001138894">
    <property type="component" value="Unassembled WGS sequence"/>
</dbReference>
<sequence length="204" mass="23996">MDKNANYSTLDIIKTQLASVHFKQLYYKTNTIEDKDILRGMSWINYQSFFKFKRLEKVLTDKEIENNNRLNDSLRKLGELNVIPPPPPPMPNWYFDNLHKIYSDNQEAIDEALEEQSYTCTLLTNEGFMTDTDIVTMENTEKLQELFSSFNIVFVKFDKDLIYSNYFKAIKAFKEIDTTNRGFLVELSNEIVEIHKTSEINLCN</sequence>
<dbReference type="EMBL" id="JAGSPD010000006">
    <property type="protein sequence ID" value="MBV7269345.1"/>
    <property type="molecule type" value="Genomic_DNA"/>
</dbReference>
<keyword evidence="2" id="KW-1185">Reference proteome</keyword>
<comment type="caution">
    <text evidence="1">The sequence shown here is derived from an EMBL/GenBank/DDBJ whole genome shotgun (WGS) entry which is preliminary data.</text>
</comment>